<dbReference type="AlphaFoldDB" id="A0A0J9X8L4"/>
<dbReference type="Proteomes" id="UP000242525">
    <property type="component" value="Unassembled WGS sequence"/>
</dbReference>
<feature type="region of interest" description="Disordered" evidence="1">
    <location>
        <begin position="1"/>
        <end position="107"/>
    </location>
</feature>
<feature type="region of interest" description="Disordered" evidence="1">
    <location>
        <begin position="296"/>
        <end position="353"/>
    </location>
</feature>
<feature type="compositionally biased region" description="Polar residues" evidence="1">
    <location>
        <begin position="7"/>
        <end position="16"/>
    </location>
</feature>
<feature type="domain" description="Rab-GAP TBC" evidence="2">
    <location>
        <begin position="241"/>
        <end position="585"/>
    </location>
</feature>
<dbReference type="SUPFAM" id="SSF47923">
    <property type="entry name" value="Ypt/Rab-GAP domain of gyp1p"/>
    <property type="match status" value="1"/>
</dbReference>
<evidence type="ECO:0000313" key="4">
    <source>
        <dbReference type="Proteomes" id="UP000242525"/>
    </source>
</evidence>
<feature type="compositionally biased region" description="Low complexity" evidence="1">
    <location>
        <begin position="303"/>
        <end position="325"/>
    </location>
</feature>
<dbReference type="InterPro" id="IPR000195">
    <property type="entry name" value="Rab-GAP-TBC_dom"/>
</dbReference>
<dbReference type="Gene3D" id="1.10.472.80">
    <property type="entry name" value="Ypt/Rab-GAP domain of gyp1p, domain 3"/>
    <property type="match status" value="1"/>
</dbReference>
<dbReference type="PROSITE" id="PS50086">
    <property type="entry name" value="TBC_RABGAP"/>
    <property type="match status" value="1"/>
</dbReference>
<feature type="region of interest" description="Disordered" evidence="1">
    <location>
        <begin position="424"/>
        <end position="471"/>
    </location>
</feature>
<dbReference type="EMBL" id="CCBN010000004">
    <property type="protein sequence ID" value="CDO53102.1"/>
    <property type="molecule type" value="Genomic_DNA"/>
</dbReference>
<evidence type="ECO:0000259" key="2">
    <source>
        <dbReference type="PROSITE" id="PS50086"/>
    </source>
</evidence>
<dbReference type="OrthoDB" id="27140at2759"/>
<comment type="caution">
    <text evidence="3">The sequence shown here is derived from an EMBL/GenBank/DDBJ whole genome shotgun (WGS) entry which is preliminary data.</text>
</comment>
<protein>
    <submittedName>
        <fullName evidence="3">Similar to Saccharomyces cerevisiae YHL029C OCA5 Cytoplasmic protein required for replication of Brome mosaic virus in S. cerevisiae</fullName>
    </submittedName>
</protein>
<feature type="compositionally biased region" description="Low complexity" evidence="1">
    <location>
        <begin position="171"/>
        <end position="194"/>
    </location>
</feature>
<feature type="compositionally biased region" description="Basic and acidic residues" evidence="1">
    <location>
        <begin position="21"/>
        <end position="60"/>
    </location>
</feature>
<accession>A0A0J9X8L4</accession>
<dbReference type="InterPro" id="IPR035969">
    <property type="entry name" value="Rab-GAP_TBC_sf"/>
</dbReference>
<sequence>MPDSDLHSTITDTNGIKMNHRRDSITTDFDPDHKSYSRHLESSRSSRKSAKDYKRDEIKSLAELSSTLSASSSLSGAIQRPLINEDDEDDDDNTNGEEDNDSTMTTFDYEVKSNPEFSFPSDGYRLSHVNRSSASLAVSCHGNSSVSELPPQKAPIDHLHYPAPVATNTHNSEYSSSASSLHNNSSNTSPSNMNGKHKNHSRFKHYHKPKVTESPRLVFLCQKFINERNTDGLALIARRRGLPPKLRQYAWPLLLESHPYVMNPSVVAEYPSQPLSGDRIPIKRIRKEIERYQKRLVMHSSKPKSSQSSTTNNSTTASTIPISSSRVNPTTAAENNNSNVNASNAGMNTNLNNDSISDTGDNITAASLEAQKIQAIEDALVAFLKKWGHITPYEPGMVYLAFSLADWVDPVCRMEDKYQLLRGTHQSASNTTESQASSPELSPADEHQSQSQQLPTAPSPSSSGSATPTPVDSYTPLTLRSLSFTLPYQFSTVFEHLLLIVFHTPKSEENGPRGPCDSFTADRISFFLSVMRRLLPDLSKHFDEEDILSSIGGDEWLLWWIKWIGAKVWDRKDRARIWDMYFGWRPIPASPEFDLPKAARANAKKRRDEYARTHPNAPKNEASDIFEEENERSICMDNMVLDLQELELELGPDPFWSASITGEDDKEHSNQPHDGNVTMDSNHFSSTATTIEPLLEHLFVCIVLLKSKALTLLELDQSEIRGCLGRLYRSNDIESIIVEAGECWRTWRHTEELENNDD</sequence>
<reference evidence="3" key="1">
    <citation type="submission" date="2014-03" db="EMBL/GenBank/DDBJ databases">
        <authorList>
            <person name="Casaregola S."/>
        </authorList>
    </citation>
    <scope>NUCLEOTIDE SEQUENCE [LARGE SCALE GENOMIC DNA]</scope>
    <source>
        <strain evidence="3">CLIB 918</strain>
    </source>
</reference>
<feature type="compositionally biased region" description="Low complexity" evidence="1">
    <location>
        <begin position="61"/>
        <end position="75"/>
    </location>
</feature>
<dbReference type="STRING" id="1173061.A0A0J9X8L4"/>
<evidence type="ECO:0000313" key="3">
    <source>
        <dbReference type="EMBL" id="CDO53102.1"/>
    </source>
</evidence>
<gene>
    <name evidence="3" type="ORF">BN980_GECA04s04388g</name>
</gene>
<feature type="compositionally biased region" description="Polar residues" evidence="1">
    <location>
        <begin position="424"/>
        <end position="440"/>
    </location>
</feature>
<feature type="compositionally biased region" description="Low complexity" evidence="1">
    <location>
        <begin position="455"/>
        <end position="470"/>
    </location>
</feature>
<evidence type="ECO:0000256" key="1">
    <source>
        <dbReference type="SAM" id="MobiDB-lite"/>
    </source>
</evidence>
<dbReference type="SMART" id="SM00164">
    <property type="entry name" value="TBC"/>
    <property type="match status" value="1"/>
</dbReference>
<keyword evidence="4" id="KW-1185">Reference proteome</keyword>
<proteinExistence type="predicted"/>
<name>A0A0J9X8L4_GEOCN</name>
<organism evidence="3 4">
    <name type="scientific">Geotrichum candidum</name>
    <name type="common">Oospora lactis</name>
    <name type="synonym">Dipodascus geotrichum</name>
    <dbReference type="NCBI Taxonomy" id="1173061"/>
    <lineage>
        <taxon>Eukaryota</taxon>
        <taxon>Fungi</taxon>
        <taxon>Dikarya</taxon>
        <taxon>Ascomycota</taxon>
        <taxon>Saccharomycotina</taxon>
        <taxon>Dipodascomycetes</taxon>
        <taxon>Dipodascales</taxon>
        <taxon>Dipodascaceae</taxon>
        <taxon>Geotrichum</taxon>
    </lineage>
</organism>
<feature type="region of interest" description="Disordered" evidence="1">
    <location>
        <begin position="165"/>
        <end position="200"/>
    </location>
</feature>
<feature type="compositionally biased region" description="Acidic residues" evidence="1">
    <location>
        <begin position="84"/>
        <end position="101"/>
    </location>
</feature>
<feature type="region of interest" description="Disordered" evidence="1">
    <location>
        <begin position="604"/>
        <end position="625"/>
    </location>
</feature>
<feature type="compositionally biased region" description="Low complexity" evidence="1">
    <location>
        <begin position="332"/>
        <end position="345"/>
    </location>
</feature>